<evidence type="ECO:0000256" key="5">
    <source>
        <dbReference type="ARBA" id="ARBA00022989"/>
    </source>
</evidence>
<feature type="transmembrane region" description="Helical" evidence="7">
    <location>
        <begin position="228"/>
        <end position="247"/>
    </location>
</feature>
<keyword evidence="4 7" id="KW-0812">Transmembrane</keyword>
<feature type="transmembrane region" description="Helical" evidence="7">
    <location>
        <begin position="303"/>
        <end position="328"/>
    </location>
</feature>
<feature type="transmembrane region" description="Helical" evidence="7">
    <location>
        <begin position="12"/>
        <end position="30"/>
    </location>
</feature>
<dbReference type="STRING" id="1244108.SAMN05444004_11486"/>
<feature type="transmembrane region" description="Helical" evidence="7">
    <location>
        <begin position="70"/>
        <end position="103"/>
    </location>
</feature>
<keyword evidence="9" id="KW-1185">Reference proteome</keyword>
<feature type="transmembrane region" description="Helical" evidence="7">
    <location>
        <begin position="153"/>
        <end position="177"/>
    </location>
</feature>
<dbReference type="PANTHER" id="PTHR43141">
    <property type="entry name" value="CYTOCHROME BD2 SUBUNIT II"/>
    <property type="match status" value="1"/>
</dbReference>
<evidence type="ECO:0000256" key="7">
    <source>
        <dbReference type="SAM" id="Phobius"/>
    </source>
</evidence>
<organism evidence="8 9">
    <name type="scientific">Jannaschia faecimaris</name>
    <dbReference type="NCBI Taxonomy" id="1244108"/>
    <lineage>
        <taxon>Bacteria</taxon>
        <taxon>Pseudomonadati</taxon>
        <taxon>Pseudomonadota</taxon>
        <taxon>Alphaproteobacteria</taxon>
        <taxon>Rhodobacterales</taxon>
        <taxon>Roseobacteraceae</taxon>
        <taxon>Jannaschia</taxon>
    </lineage>
</organism>
<dbReference type="PANTHER" id="PTHR43141:SF2">
    <property type="entry name" value="BLR3729 PROTEIN"/>
    <property type="match status" value="1"/>
</dbReference>
<dbReference type="InterPro" id="IPR003317">
    <property type="entry name" value="Cyt-d_oxidase_su2"/>
</dbReference>
<gene>
    <name evidence="8" type="ORF">SAMN05444004_11486</name>
</gene>
<keyword evidence="3" id="KW-1003">Cell membrane</keyword>
<evidence type="ECO:0000256" key="3">
    <source>
        <dbReference type="ARBA" id="ARBA00022475"/>
    </source>
</evidence>
<proteinExistence type="inferred from homology"/>
<accession>A0A1H3SZZ9</accession>
<dbReference type="GO" id="GO:0005886">
    <property type="term" value="C:plasma membrane"/>
    <property type="evidence" value="ECO:0007669"/>
    <property type="project" value="UniProtKB-SubCell"/>
</dbReference>
<evidence type="ECO:0000256" key="1">
    <source>
        <dbReference type="ARBA" id="ARBA00004651"/>
    </source>
</evidence>
<evidence type="ECO:0000313" key="8">
    <source>
        <dbReference type="EMBL" id="SDZ43596.1"/>
    </source>
</evidence>
<protein>
    <submittedName>
        <fullName evidence="8">Cytochrome bd-I ubiquinol oxidase subunit 2 apoprotein</fullName>
    </submittedName>
</protein>
<keyword evidence="5 7" id="KW-1133">Transmembrane helix</keyword>
<feature type="transmembrane region" description="Helical" evidence="7">
    <location>
        <begin position="197"/>
        <end position="216"/>
    </location>
</feature>
<dbReference type="Pfam" id="PF02322">
    <property type="entry name" value="Cyt_bd_oxida_II"/>
    <property type="match status" value="1"/>
</dbReference>
<dbReference type="AlphaFoldDB" id="A0A1H3SZZ9"/>
<dbReference type="GO" id="GO:0009055">
    <property type="term" value="F:electron transfer activity"/>
    <property type="evidence" value="ECO:0007669"/>
    <property type="project" value="TreeGrafter"/>
</dbReference>
<dbReference type="GO" id="GO:0019646">
    <property type="term" value="P:aerobic electron transport chain"/>
    <property type="evidence" value="ECO:0007669"/>
    <property type="project" value="TreeGrafter"/>
</dbReference>
<dbReference type="RefSeq" id="WP_092647098.1">
    <property type="nucleotide sequence ID" value="NZ_FNPX01000014.1"/>
</dbReference>
<comment type="similarity">
    <text evidence="2">Belongs to the cytochrome ubiquinol oxidase subunit 2 family.</text>
</comment>
<comment type="subcellular location">
    <subcellularLocation>
        <location evidence="1">Cell membrane</location>
        <topology evidence="1">Multi-pass membrane protein</topology>
    </subcellularLocation>
</comment>
<evidence type="ECO:0000256" key="4">
    <source>
        <dbReference type="ARBA" id="ARBA00022692"/>
    </source>
</evidence>
<dbReference type="OrthoDB" id="9776710at2"/>
<dbReference type="GO" id="GO:0016682">
    <property type="term" value="F:oxidoreductase activity, acting on diphenols and related substances as donors, oxygen as acceptor"/>
    <property type="evidence" value="ECO:0007669"/>
    <property type="project" value="TreeGrafter"/>
</dbReference>
<reference evidence="9" key="1">
    <citation type="submission" date="2016-10" db="EMBL/GenBank/DDBJ databases">
        <authorList>
            <person name="Varghese N."/>
            <person name="Submissions S."/>
        </authorList>
    </citation>
    <scope>NUCLEOTIDE SEQUENCE [LARGE SCALE GENOMIC DNA]</scope>
    <source>
        <strain evidence="9">DSM 100420</strain>
    </source>
</reference>
<evidence type="ECO:0000256" key="2">
    <source>
        <dbReference type="ARBA" id="ARBA00007543"/>
    </source>
</evidence>
<dbReference type="GO" id="GO:0070069">
    <property type="term" value="C:cytochrome complex"/>
    <property type="evidence" value="ECO:0007669"/>
    <property type="project" value="TreeGrafter"/>
</dbReference>
<evidence type="ECO:0000256" key="6">
    <source>
        <dbReference type="ARBA" id="ARBA00023136"/>
    </source>
</evidence>
<dbReference type="Proteomes" id="UP000198914">
    <property type="component" value="Unassembled WGS sequence"/>
</dbReference>
<keyword evidence="6 7" id="KW-0472">Membrane</keyword>
<sequence>MELFGYADEIWLPFVFATLMGVSILLYVILDGYDLGVGILTLFAEDDAQKDMMVASIGPFWDANETWLVLAIGLLLVAFPAAHGLILSTLYLPVFFLLVGLILRGVSFEFRVKARAKYKSFWNGMFFAGSLLATLSQGFMLGLYVMGLQFNTGTFVFAVLCALALTVGYAFIGATWLILKGEASLQVNAVRWAKNCIWGLVVGIGAISVATPLVSTRIFDRWFVWPDMLWLSPMPILSLALLALLWRSLAHLPQENDRWAWAPFVSALGLFTLAFLGLAYSFYPYVVPEKLTIWEAASAPESLIIILIGACVVVPTILAYTALAYWVFRGKAKALRYD</sequence>
<feature type="transmembrane region" description="Helical" evidence="7">
    <location>
        <begin position="124"/>
        <end position="147"/>
    </location>
</feature>
<feature type="transmembrane region" description="Helical" evidence="7">
    <location>
        <begin position="259"/>
        <end position="283"/>
    </location>
</feature>
<dbReference type="EMBL" id="FNPX01000014">
    <property type="protein sequence ID" value="SDZ43596.1"/>
    <property type="molecule type" value="Genomic_DNA"/>
</dbReference>
<name>A0A1H3SZZ9_9RHOB</name>
<evidence type="ECO:0000313" key="9">
    <source>
        <dbReference type="Proteomes" id="UP000198914"/>
    </source>
</evidence>